<dbReference type="Gene3D" id="3.40.630.30">
    <property type="match status" value="1"/>
</dbReference>
<dbReference type="SUPFAM" id="SSF55729">
    <property type="entry name" value="Acyl-CoA N-acyltransferases (Nat)"/>
    <property type="match status" value="1"/>
</dbReference>
<accession>A0ABU8V8Y0</accession>
<comment type="caution">
    <text evidence="4">The sequence shown here is derived from an EMBL/GenBank/DDBJ whole genome shotgun (WGS) entry which is preliminary data.</text>
</comment>
<dbReference type="CDD" id="cd04301">
    <property type="entry name" value="NAT_SF"/>
    <property type="match status" value="1"/>
</dbReference>
<keyword evidence="1" id="KW-0808">Transferase</keyword>
<feature type="domain" description="N-acetyltransferase" evidence="3">
    <location>
        <begin position="1"/>
        <end position="169"/>
    </location>
</feature>
<evidence type="ECO:0000313" key="4">
    <source>
        <dbReference type="EMBL" id="MEJ8809776.1"/>
    </source>
</evidence>
<gene>
    <name evidence="4" type="ORF">WKW77_01765</name>
</gene>
<name>A0ABU8V8Y0_9BURK</name>
<sequence length="172" mass="18534">MTIRRLLPADAGCYRALMLEAYARHPDAFTSTVAERAALPLSWWRKRLDASEAADQVVFGAFDGDVLVGAAGLQFQAREKARHKADLFGMYVAESARGAGFGRQLVAALLDEAAARAGVKLVQLTVTEGNAAAQTLYERCGFRPFGVEPYAVALEGAYLSKVHMWCAVAALP</sequence>
<dbReference type="InterPro" id="IPR000182">
    <property type="entry name" value="GNAT_dom"/>
</dbReference>
<evidence type="ECO:0000259" key="3">
    <source>
        <dbReference type="PROSITE" id="PS51186"/>
    </source>
</evidence>
<keyword evidence="5" id="KW-1185">Reference proteome</keyword>
<dbReference type="PANTHER" id="PTHR43877:SF2">
    <property type="entry name" value="AMINOALKYLPHOSPHONATE N-ACETYLTRANSFERASE-RELATED"/>
    <property type="match status" value="1"/>
</dbReference>
<reference evidence="4 5" key="1">
    <citation type="submission" date="2024-03" db="EMBL/GenBank/DDBJ databases">
        <title>Novel species of the genus Variovorax.</title>
        <authorList>
            <person name="Liu Q."/>
            <person name="Xin Y.-H."/>
        </authorList>
    </citation>
    <scope>NUCLEOTIDE SEQUENCE [LARGE SCALE GENOMIC DNA]</scope>
    <source>
        <strain evidence="4 5">KACC 18899</strain>
    </source>
</reference>
<evidence type="ECO:0000256" key="2">
    <source>
        <dbReference type="ARBA" id="ARBA00023315"/>
    </source>
</evidence>
<dbReference type="PANTHER" id="PTHR43877">
    <property type="entry name" value="AMINOALKYLPHOSPHONATE N-ACETYLTRANSFERASE-RELATED-RELATED"/>
    <property type="match status" value="1"/>
</dbReference>
<keyword evidence="2" id="KW-0012">Acyltransferase</keyword>
<dbReference type="EMBL" id="JBBKZU010000001">
    <property type="protein sequence ID" value="MEJ8809776.1"/>
    <property type="molecule type" value="Genomic_DNA"/>
</dbReference>
<dbReference type="Proteomes" id="UP001365846">
    <property type="component" value="Unassembled WGS sequence"/>
</dbReference>
<dbReference type="Pfam" id="PF00583">
    <property type="entry name" value="Acetyltransf_1"/>
    <property type="match status" value="1"/>
</dbReference>
<organism evidence="4 5">
    <name type="scientific">Variovorax ureilyticus</name>
    <dbReference type="NCBI Taxonomy" id="1836198"/>
    <lineage>
        <taxon>Bacteria</taxon>
        <taxon>Pseudomonadati</taxon>
        <taxon>Pseudomonadota</taxon>
        <taxon>Betaproteobacteria</taxon>
        <taxon>Burkholderiales</taxon>
        <taxon>Comamonadaceae</taxon>
        <taxon>Variovorax</taxon>
    </lineage>
</organism>
<protein>
    <submittedName>
        <fullName evidence="4">GNAT family N-acetyltransferase</fullName>
    </submittedName>
</protein>
<proteinExistence type="predicted"/>
<dbReference type="PROSITE" id="PS51186">
    <property type="entry name" value="GNAT"/>
    <property type="match status" value="1"/>
</dbReference>
<dbReference type="RefSeq" id="WP_340355106.1">
    <property type="nucleotide sequence ID" value="NZ_JBBKZU010000001.1"/>
</dbReference>
<dbReference type="InterPro" id="IPR050832">
    <property type="entry name" value="Bact_Acetyltransf"/>
</dbReference>
<evidence type="ECO:0000256" key="1">
    <source>
        <dbReference type="ARBA" id="ARBA00022679"/>
    </source>
</evidence>
<dbReference type="InterPro" id="IPR016181">
    <property type="entry name" value="Acyl_CoA_acyltransferase"/>
</dbReference>
<evidence type="ECO:0000313" key="5">
    <source>
        <dbReference type="Proteomes" id="UP001365846"/>
    </source>
</evidence>